<dbReference type="Proteomes" id="UP000681967">
    <property type="component" value="Unassembled WGS sequence"/>
</dbReference>
<evidence type="ECO:0000259" key="2">
    <source>
        <dbReference type="PROSITE" id="PS50892"/>
    </source>
</evidence>
<comment type="caution">
    <text evidence="3">The sequence shown here is derived from an EMBL/GenBank/DDBJ whole genome shotgun (WGS) entry which is preliminary data.</text>
</comment>
<dbReference type="SUPFAM" id="SSF58038">
    <property type="entry name" value="SNARE fusion complex"/>
    <property type="match status" value="1"/>
</dbReference>
<dbReference type="InterPro" id="IPR042855">
    <property type="entry name" value="V_SNARE_CC"/>
</dbReference>
<reference evidence="3" key="1">
    <citation type="submission" date="2021-02" db="EMBL/GenBank/DDBJ databases">
        <authorList>
            <person name="Nowell W R."/>
        </authorList>
    </citation>
    <scope>NUCLEOTIDE SEQUENCE</scope>
</reference>
<dbReference type="EMBL" id="CAJNOV010007343">
    <property type="protein sequence ID" value="CAF1280154.1"/>
    <property type="molecule type" value="Genomic_DNA"/>
</dbReference>
<protein>
    <recommendedName>
        <fullName evidence="2">V-SNARE coiled-coil homology domain-containing protein</fullName>
    </recommendedName>
</protein>
<feature type="domain" description="V-SNARE coiled-coil homology" evidence="2">
    <location>
        <begin position="57"/>
        <end position="117"/>
    </location>
</feature>
<dbReference type="Gene3D" id="1.20.5.110">
    <property type="match status" value="1"/>
</dbReference>
<evidence type="ECO:0000313" key="5">
    <source>
        <dbReference type="Proteomes" id="UP000663855"/>
    </source>
</evidence>
<sequence length="128" mass="14398">MLCELYSPSITMPEAPKQNFFAKLFASNAMVDADQLFGETAGKAPAGVIKKEDVSVNMNQLRGTAESTNSAIHDTRMKLIERGQRLNEVEIASKQMTDRAEEFSSLTHKVMLKQKEKAEWSWPFTSKK</sequence>
<organism evidence="3 5">
    <name type="scientific">Rotaria magnacalcarata</name>
    <dbReference type="NCBI Taxonomy" id="392030"/>
    <lineage>
        <taxon>Eukaryota</taxon>
        <taxon>Metazoa</taxon>
        <taxon>Spiralia</taxon>
        <taxon>Gnathifera</taxon>
        <taxon>Rotifera</taxon>
        <taxon>Eurotatoria</taxon>
        <taxon>Bdelloidea</taxon>
        <taxon>Philodinida</taxon>
        <taxon>Philodinidae</taxon>
        <taxon>Rotaria</taxon>
    </lineage>
</organism>
<evidence type="ECO:0000256" key="1">
    <source>
        <dbReference type="PROSITE-ProRule" id="PRU00290"/>
    </source>
</evidence>
<gene>
    <name evidence="4" type="ORF">BYL167_LOCUS52178</name>
    <name evidence="3" type="ORF">CJN711_LOCUS15937</name>
</gene>
<dbReference type="Proteomes" id="UP000663855">
    <property type="component" value="Unassembled WGS sequence"/>
</dbReference>
<name>A0A815C8R5_9BILA</name>
<proteinExistence type="predicted"/>
<keyword evidence="1" id="KW-0175">Coiled coil</keyword>
<dbReference type="EMBL" id="CAJOBH010167938">
    <property type="protein sequence ID" value="CAF4901070.1"/>
    <property type="molecule type" value="Genomic_DNA"/>
</dbReference>
<dbReference type="AlphaFoldDB" id="A0A815C8R5"/>
<dbReference type="CDD" id="cd15873">
    <property type="entry name" value="R-SNARE_STXBP5_6"/>
    <property type="match status" value="1"/>
</dbReference>
<dbReference type="PROSITE" id="PS50892">
    <property type="entry name" value="V_SNARE"/>
    <property type="match status" value="1"/>
</dbReference>
<evidence type="ECO:0000313" key="3">
    <source>
        <dbReference type="EMBL" id="CAF1280154.1"/>
    </source>
</evidence>
<evidence type="ECO:0000313" key="4">
    <source>
        <dbReference type="EMBL" id="CAF4901070.1"/>
    </source>
</evidence>
<accession>A0A815C8R5</accession>